<sequence length="446" mass="50003">MSLEIHRGRLFHFPHDTHSPSEQYQYFDDGILVIKEGKIIDLGDAKDYLQAHPQSADQITHHQGLLVPGFIDAHAHYPQIEMIASFGQQLLDWLHDYTFPTEMKFIQREYAKEQAGLFLEQLFAHGTTTAAVFATVFPQSVDMFFEAAQAYDARMICGKVLMDRFCPDGLRDNPEQGYLDSIDLIERWHNKGRALYAITPRFAPTSTPQQLKKAAHLAHKYPDVFIQTHLSENIKEVALVQQLFPHNKDYLDVYESAGLLRERAIFAHGVHLTDSEMQRLSTSGATLACCASSNLFLGSGLFPFDKIKQSGTHIAFGSDVGAGTSMSLLANLADAYKVCQLQHCSLDPFEAIYHCTQGSAIALKLQDKIGNLNVGTEADFIELNPRAFPMLEQRVKGAKSLQDELFALIILGDERVIEQTYVSGVKVFDRNKHQLFHPAFSATNPS</sequence>
<dbReference type="Proteomes" id="UP001199044">
    <property type="component" value="Unassembled WGS sequence"/>
</dbReference>
<evidence type="ECO:0000256" key="2">
    <source>
        <dbReference type="ARBA" id="ARBA00006745"/>
    </source>
</evidence>
<keyword evidence="5 8" id="KW-0378">Hydrolase</keyword>
<dbReference type="Gene3D" id="2.30.40.10">
    <property type="entry name" value="Urease, subunit C, domain 1"/>
    <property type="match status" value="1"/>
</dbReference>
<dbReference type="PANTHER" id="PTHR11271:SF6">
    <property type="entry name" value="GUANINE DEAMINASE"/>
    <property type="match status" value="1"/>
</dbReference>
<dbReference type="InterPro" id="IPR014311">
    <property type="entry name" value="Guanine_deaminase"/>
</dbReference>
<accession>A0ABS7YP36</accession>
<keyword evidence="4 8" id="KW-0479">Metal-binding</keyword>
<keyword evidence="11" id="KW-1185">Reference proteome</keyword>
<dbReference type="GO" id="GO:0008892">
    <property type="term" value="F:guanine deaminase activity"/>
    <property type="evidence" value="ECO:0007669"/>
    <property type="project" value="UniProtKB-EC"/>
</dbReference>
<dbReference type="SUPFAM" id="SSF51556">
    <property type="entry name" value="Metallo-dependent hydrolases"/>
    <property type="match status" value="1"/>
</dbReference>
<dbReference type="InterPro" id="IPR011059">
    <property type="entry name" value="Metal-dep_hydrolase_composite"/>
</dbReference>
<dbReference type="EC" id="3.5.4.3" evidence="3 7"/>
<dbReference type="EMBL" id="JAIWIU010000105">
    <property type="protein sequence ID" value="MCA2017441.1"/>
    <property type="molecule type" value="Genomic_DNA"/>
</dbReference>
<dbReference type="Pfam" id="PF01979">
    <property type="entry name" value="Amidohydro_1"/>
    <property type="match status" value="1"/>
</dbReference>
<name>A0ABS7YP36_9VIBR</name>
<dbReference type="NCBIfam" id="TIGR02967">
    <property type="entry name" value="guan_deamin"/>
    <property type="match status" value="1"/>
</dbReference>
<proteinExistence type="inferred from homology"/>
<comment type="catalytic activity">
    <reaction evidence="8">
        <text>guanine + H2O + H(+) = xanthine + NH4(+)</text>
        <dbReference type="Rhea" id="RHEA:14665"/>
        <dbReference type="ChEBI" id="CHEBI:15377"/>
        <dbReference type="ChEBI" id="CHEBI:15378"/>
        <dbReference type="ChEBI" id="CHEBI:16235"/>
        <dbReference type="ChEBI" id="CHEBI:17712"/>
        <dbReference type="ChEBI" id="CHEBI:28938"/>
        <dbReference type="EC" id="3.5.4.3"/>
    </reaction>
</comment>
<dbReference type="SUPFAM" id="SSF51338">
    <property type="entry name" value="Composite domain of metallo-dependent hydrolases"/>
    <property type="match status" value="1"/>
</dbReference>
<evidence type="ECO:0000256" key="1">
    <source>
        <dbReference type="ARBA" id="ARBA00004984"/>
    </source>
</evidence>
<evidence type="ECO:0000256" key="3">
    <source>
        <dbReference type="ARBA" id="ARBA00012781"/>
    </source>
</evidence>
<comment type="similarity">
    <text evidence="2 8">Belongs to the metallo-dependent hydrolases superfamily. ATZ/TRZ family.</text>
</comment>
<evidence type="ECO:0000259" key="9">
    <source>
        <dbReference type="Pfam" id="PF01979"/>
    </source>
</evidence>
<protein>
    <recommendedName>
        <fullName evidence="3 7">Guanine deaminase</fullName>
        <shortName evidence="8">Guanase</shortName>
        <ecNumber evidence="3 7">3.5.4.3</ecNumber>
    </recommendedName>
    <alternativeName>
        <fullName evidence="8">Guanine aminohydrolase</fullName>
    </alternativeName>
</protein>
<comment type="caution">
    <text evidence="10">The sequence shown here is derived from an EMBL/GenBank/DDBJ whole genome shotgun (WGS) entry which is preliminary data.</text>
</comment>
<evidence type="ECO:0000313" key="11">
    <source>
        <dbReference type="Proteomes" id="UP001199044"/>
    </source>
</evidence>
<feature type="domain" description="Amidohydrolase-related" evidence="9">
    <location>
        <begin position="66"/>
        <end position="425"/>
    </location>
</feature>
<dbReference type="InterPro" id="IPR006680">
    <property type="entry name" value="Amidohydro-rel"/>
</dbReference>
<evidence type="ECO:0000256" key="4">
    <source>
        <dbReference type="ARBA" id="ARBA00022723"/>
    </source>
</evidence>
<evidence type="ECO:0000256" key="5">
    <source>
        <dbReference type="ARBA" id="ARBA00022801"/>
    </source>
</evidence>
<comment type="function">
    <text evidence="8">Catalyzes the hydrolytic deamination of guanine, producing xanthine and ammonia.</text>
</comment>
<evidence type="ECO:0000313" key="10">
    <source>
        <dbReference type="EMBL" id="MCA2017441.1"/>
    </source>
</evidence>
<dbReference type="PANTHER" id="PTHR11271">
    <property type="entry name" value="GUANINE DEAMINASE"/>
    <property type="match status" value="1"/>
</dbReference>
<comment type="cofactor">
    <cofactor evidence="8">
        <name>Zn(2+)</name>
        <dbReference type="ChEBI" id="CHEBI:29105"/>
    </cofactor>
    <text evidence="8">Binds 1 zinc ion per subunit.</text>
</comment>
<dbReference type="InterPro" id="IPR051607">
    <property type="entry name" value="Metallo-dep_hydrolases"/>
</dbReference>
<dbReference type="InterPro" id="IPR032466">
    <property type="entry name" value="Metal_Hydrolase"/>
</dbReference>
<evidence type="ECO:0000256" key="8">
    <source>
        <dbReference type="RuleBase" id="RU366009"/>
    </source>
</evidence>
<keyword evidence="6 8" id="KW-0862">Zinc</keyword>
<dbReference type="Gene3D" id="3.20.20.140">
    <property type="entry name" value="Metal-dependent hydrolases"/>
    <property type="match status" value="1"/>
</dbReference>
<dbReference type="RefSeq" id="WP_225251174.1">
    <property type="nucleotide sequence ID" value="NZ_JAIWIU010000105.1"/>
</dbReference>
<comment type="pathway">
    <text evidence="1 8">Purine metabolism; guanine degradation; xanthine from guanine: step 1/1.</text>
</comment>
<evidence type="ECO:0000256" key="6">
    <source>
        <dbReference type="ARBA" id="ARBA00022833"/>
    </source>
</evidence>
<gene>
    <name evidence="10" type="primary">guaD</name>
    <name evidence="10" type="ORF">LDJ79_15055</name>
</gene>
<organism evidence="10 11">
    <name type="scientific">Vibrio tritonius</name>
    <dbReference type="NCBI Taxonomy" id="1435069"/>
    <lineage>
        <taxon>Bacteria</taxon>
        <taxon>Pseudomonadati</taxon>
        <taxon>Pseudomonadota</taxon>
        <taxon>Gammaproteobacteria</taxon>
        <taxon>Vibrionales</taxon>
        <taxon>Vibrionaceae</taxon>
        <taxon>Vibrio</taxon>
    </lineage>
</organism>
<dbReference type="NCBIfam" id="NF006679">
    <property type="entry name" value="PRK09228.1"/>
    <property type="match status" value="1"/>
</dbReference>
<reference evidence="11" key="1">
    <citation type="submission" date="2023-07" db="EMBL/GenBank/DDBJ databases">
        <title>Molecular identification of indigenous halophilic bacteria isolated from red sea cost, biodegradation of synthetic dyes and assessment of degraded metabolite toxicity.</title>
        <authorList>
            <person name="Chaieb K."/>
            <person name="Altayb H.N."/>
        </authorList>
    </citation>
    <scope>NUCLEOTIDE SEQUENCE [LARGE SCALE GENOMIC DNA]</scope>
    <source>
        <strain evidence="11">K20</strain>
    </source>
</reference>
<evidence type="ECO:0000256" key="7">
    <source>
        <dbReference type="NCBIfam" id="TIGR02967"/>
    </source>
</evidence>